<sequence length="125" mass="13383">MSKQSKGKANLPAGSFVPLGHEGYSSSSDSSSNKSKSHFGATKRELPHSHVCSLKRPKLDFLSRAGGAPSTSAVRRFQPDETKWRKFCCEKGFVVIALCSVLAMSISNSSIASSVAPCGIMILEY</sequence>
<dbReference type="Proteomes" id="UP001608902">
    <property type="component" value="Unassembled WGS sequence"/>
</dbReference>
<proteinExistence type="predicted"/>
<keyword evidence="2" id="KW-0812">Transmembrane</keyword>
<evidence type="ECO:0000313" key="4">
    <source>
        <dbReference type="Proteomes" id="UP001608902"/>
    </source>
</evidence>
<dbReference type="AlphaFoldDB" id="A0ABD6ERB3"/>
<comment type="caution">
    <text evidence="3">The sequence shown here is derived from an EMBL/GenBank/DDBJ whole genome shotgun (WGS) entry which is preliminary data.</text>
</comment>
<keyword evidence="4" id="KW-1185">Reference proteome</keyword>
<dbReference type="EMBL" id="JBGFUD010004675">
    <property type="protein sequence ID" value="MFH4979819.1"/>
    <property type="molecule type" value="Genomic_DNA"/>
</dbReference>
<gene>
    <name evidence="3" type="ORF">AB6A40_006528</name>
</gene>
<name>A0ABD6ERB3_9BILA</name>
<feature type="region of interest" description="Disordered" evidence="1">
    <location>
        <begin position="1"/>
        <end position="50"/>
    </location>
</feature>
<reference evidence="3 4" key="1">
    <citation type="submission" date="2024-08" db="EMBL/GenBank/DDBJ databases">
        <title>Gnathostoma spinigerum genome.</title>
        <authorList>
            <person name="Gonzalez-Bertolin B."/>
            <person name="Monzon S."/>
            <person name="Zaballos A."/>
            <person name="Jimenez P."/>
            <person name="Dekumyoy P."/>
            <person name="Varona S."/>
            <person name="Cuesta I."/>
            <person name="Sumanam S."/>
            <person name="Adisakwattana P."/>
            <person name="Gasser R.B."/>
            <person name="Hernandez-Gonzalez A."/>
            <person name="Young N.D."/>
            <person name="Perteguer M.J."/>
        </authorList>
    </citation>
    <scope>NUCLEOTIDE SEQUENCE [LARGE SCALE GENOMIC DNA]</scope>
    <source>
        <strain evidence="3">AL3</strain>
        <tissue evidence="3">Liver</tissue>
    </source>
</reference>
<evidence type="ECO:0000313" key="3">
    <source>
        <dbReference type="EMBL" id="MFH4979819.1"/>
    </source>
</evidence>
<feature type="transmembrane region" description="Helical" evidence="2">
    <location>
        <begin position="93"/>
        <end position="123"/>
    </location>
</feature>
<keyword evidence="2" id="KW-1133">Transmembrane helix</keyword>
<accession>A0ABD6ERB3</accession>
<evidence type="ECO:0000256" key="2">
    <source>
        <dbReference type="SAM" id="Phobius"/>
    </source>
</evidence>
<organism evidence="3 4">
    <name type="scientific">Gnathostoma spinigerum</name>
    <dbReference type="NCBI Taxonomy" id="75299"/>
    <lineage>
        <taxon>Eukaryota</taxon>
        <taxon>Metazoa</taxon>
        <taxon>Ecdysozoa</taxon>
        <taxon>Nematoda</taxon>
        <taxon>Chromadorea</taxon>
        <taxon>Rhabditida</taxon>
        <taxon>Spirurina</taxon>
        <taxon>Gnathostomatomorpha</taxon>
        <taxon>Gnathostomatoidea</taxon>
        <taxon>Gnathostomatidae</taxon>
        <taxon>Gnathostoma</taxon>
    </lineage>
</organism>
<evidence type="ECO:0000256" key="1">
    <source>
        <dbReference type="SAM" id="MobiDB-lite"/>
    </source>
</evidence>
<keyword evidence="2" id="KW-0472">Membrane</keyword>
<protein>
    <submittedName>
        <fullName evidence="3">Uncharacterized protein</fullName>
    </submittedName>
</protein>
<feature type="compositionally biased region" description="Low complexity" evidence="1">
    <location>
        <begin position="25"/>
        <end position="34"/>
    </location>
</feature>